<keyword evidence="4 14" id="KW-0378">Hydrolase</keyword>
<dbReference type="InterPro" id="IPR019756">
    <property type="entry name" value="Pept_S26A_signal_pept_1_Ser-AS"/>
</dbReference>
<dbReference type="GO" id="GO:0009003">
    <property type="term" value="F:signal peptidase activity"/>
    <property type="evidence" value="ECO:0007669"/>
    <property type="project" value="UniProtKB-EC"/>
</dbReference>
<keyword evidence="8 11" id="KW-0472">Membrane</keyword>
<evidence type="ECO:0000256" key="2">
    <source>
        <dbReference type="ARBA" id="ARBA00022670"/>
    </source>
</evidence>
<dbReference type="EC" id="3.4.21.89" evidence="10"/>
<evidence type="ECO:0000256" key="3">
    <source>
        <dbReference type="ARBA" id="ARBA00022692"/>
    </source>
</evidence>
<accession>A0A6M6JFK2</accession>
<keyword evidence="5" id="KW-0256">Endoplasmic reticulum</keyword>
<keyword evidence="2" id="KW-0645">Protease</keyword>
<dbReference type="RefSeq" id="WP_172157520.1">
    <property type="nucleotide sequence ID" value="NZ_CP053564.1"/>
</dbReference>
<sequence>MVARRAWSALLALFVVAAVALALAVAAVPAVAGASTLTVLSGSMEPTLPVGSVVVVRPRPAGEVGVGDVVTFLARDPGSAETRVVTHRVVEVLDGPAFRTRGDANPDPDPGVVAAADLRGVEWYVVPWVGGAMAALRTPVGLLVGGGVLLLLLGAGLLLPAARPRADDRGARMAP</sequence>
<name>A0A6M6JFK2_9PSEU</name>
<keyword evidence="12" id="KW-0732">Signal</keyword>
<evidence type="ECO:0000256" key="6">
    <source>
        <dbReference type="ARBA" id="ARBA00022968"/>
    </source>
</evidence>
<evidence type="ECO:0000313" key="15">
    <source>
        <dbReference type="Proteomes" id="UP000505377"/>
    </source>
</evidence>
<evidence type="ECO:0000256" key="8">
    <source>
        <dbReference type="ARBA" id="ARBA00023136"/>
    </source>
</evidence>
<dbReference type="InterPro" id="IPR001733">
    <property type="entry name" value="Peptidase_S26B"/>
</dbReference>
<keyword evidence="15" id="KW-1185">Reference proteome</keyword>
<dbReference type="PROSITE" id="PS00501">
    <property type="entry name" value="SPASE_I_1"/>
    <property type="match status" value="1"/>
</dbReference>
<dbReference type="GO" id="GO:0004252">
    <property type="term" value="F:serine-type endopeptidase activity"/>
    <property type="evidence" value="ECO:0007669"/>
    <property type="project" value="UniProtKB-UniRule"/>
</dbReference>
<dbReference type="NCBIfam" id="TIGR02228">
    <property type="entry name" value="sigpep_I_arch"/>
    <property type="match status" value="1"/>
</dbReference>
<dbReference type="GO" id="GO:0006465">
    <property type="term" value="P:signal peptide processing"/>
    <property type="evidence" value="ECO:0007669"/>
    <property type="project" value="UniProtKB-UniRule"/>
</dbReference>
<organism evidence="14 15">
    <name type="scientific">Pseudonocardia broussonetiae</name>
    <dbReference type="NCBI Taxonomy" id="2736640"/>
    <lineage>
        <taxon>Bacteria</taxon>
        <taxon>Bacillati</taxon>
        <taxon>Actinomycetota</taxon>
        <taxon>Actinomycetes</taxon>
        <taxon>Pseudonocardiales</taxon>
        <taxon>Pseudonocardiaceae</taxon>
        <taxon>Pseudonocardia</taxon>
    </lineage>
</organism>
<dbReference type="Pfam" id="PF10502">
    <property type="entry name" value="Peptidase_S26"/>
    <property type="match status" value="1"/>
</dbReference>
<evidence type="ECO:0000256" key="12">
    <source>
        <dbReference type="SAM" id="SignalP"/>
    </source>
</evidence>
<comment type="subcellular location">
    <subcellularLocation>
        <location evidence="1">Endoplasmic reticulum membrane</location>
        <topology evidence="1">Single-pass type II membrane protein</topology>
    </subcellularLocation>
</comment>
<evidence type="ECO:0000256" key="7">
    <source>
        <dbReference type="ARBA" id="ARBA00022989"/>
    </source>
</evidence>
<keyword evidence="6" id="KW-0735">Signal-anchor</keyword>
<protein>
    <recommendedName>
        <fullName evidence="10">Signal peptidase I</fullName>
        <ecNumber evidence="10">3.4.21.89</ecNumber>
    </recommendedName>
</protein>
<dbReference type="Proteomes" id="UP000505377">
    <property type="component" value="Chromosome"/>
</dbReference>
<dbReference type="SUPFAM" id="SSF51306">
    <property type="entry name" value="LexA/Signal peptidase"/>
    <property type="match status" value="1"/>
</dbReference>
<dbReference type="InterPro" id="IPR036286">
    <property type="entry name" value="LexA/Signal_pep-like_sf"/>
</dbReference>
<evidence type="ECO:0000256" key="4">
    <source>
        <dbReference type="ARBA" id="ARBA00022801"/>
    </source>
</evidence>
<feature type="transmembrane region" description="Helical" evidence="11">
    <location>
        <begin position="140"/>
        <end position="162"/>
    </location>
</feature>
<dbReference type="CDD" id="cd06530">
    <property type="entry name" value="S26_SPase_I"/>
    <property type="match status" value="1"/>
</dbReference>
<dbReference type="InterPro" id="IPR019533">
    <property type="entry name" value="Peptidase_S26"/>
</dbReference>
<evidence type="ECO:0000256" key="9">
    <source>
        <dbReference type="ARBA" id="ARBA00045533"/>
    </source>
</evidence>
<evidence type="ECO:0000259" key="13">
    <source>
        <dbReference type="Pfam" id="PF10502"/>
    </source>
</evidence>
<dbReference type="EMBL" id="CP053564">
    <property type="protein sequence ID" value="QJY46346.1"/>
    <property type="molecule type" value="Genomic_DNA"/>
</dbReference>
<feature type="signal peptide" evidence="12">
    <location>
        <begin position="1"/>
        <end position="32"/>
    </location>
</feature>
<evidence type="ECO:0000256" key="1">
    <source>
        <dbReference type="ARBA" id="ARBA00004648"/>
    </source>
</evidence>
<feature type="chain" id="PRO_5039029202" description="Signal peptidase I" evidence="12">
    <location>
        <begin position="33"/>
        <end position="175"/>
    </location>
</feature>
<reference evidence="14 15" key="1">
    <citation type="submission" date="2020-05" db="EMBL/GenBank/DDBJ databases">
        <authorList>
            <person name="Mo P."/>
        </authorList>
    </citation>
    <scope>NUCLEOTIDE SEQUENCE [LARGE SCALE GENOMIC DNA]</scope>
    <source>
        <strain evidence="14 15">Gen01</strain>
    </source>
</reference>
<proteinExistence type="predicted"/>
<dbReference type="KEGG" id="pbro:HOP40_11465"/>
<keyword evidence="7 11" id="KW-1133">Transmembrane helix</keyword>
<gene>
    <name evidence="14" type="ORF">HOP40_11465</name>
</gene>
<evidence type="ECO:0000256" key="10">
    <source>
        <dbReference type="NCBIfam" id="TIGR02228"/>
    </source>
</evidence>
<feature type="domain" description="Peptidase S26" evidence="13">
    <location>
        <begin position="16"/>
        <end position="76"/>
    </location>
</feature>
<comment type="function">
    <text evidence="9">Catalytic component of the signal peptidase complex (SPC) which catalyzes the cleavage of N-terminal signal sequences from nascent proteins as they are translocated into the lumen of the endoplasmic reticulum. Specifically cleaves N-terminal signal peptides that contain a hydrophobic alpha-helix (h-region) shorter than 18-20 amino acids.</text>
</comment>
<evidence type="ECO:0000256" key="11">
    <source>
        <dbReference type="SAM" id="Phobius"/>
    </source>
</evidence>
<dbReference type="AlphaFoldDB" id="A0A6M6JFK2"/>
<dbReference type="GO" id="GO:0016020">
    <property type="term" value="C:membrane"/>
    <property type="evidence" value="ECO:0007669"/>
    <property type="project" value="UniProtKB-UniRule"/>
</dbReference>
<evidence type="ECO:0000256" key="5">
    <source>
        <dbReference type="ARBA" id="ARBA00022824"/>
    </source>
</evidence>
<keyword evidence="3 11" id="KW-0812">Transmembrane</keyword>
<evidence type="ECO:0000313" key="14">
    <source>
        <dbReference type="EMBL" id="QJY46346.1"/>
    </source>
</evidence>